<keyword evidence="1" id="KW-0812">Transmembrane</keyword>
<evidence type="ECO:0000256" key="1">
    <source>
        <dbReference type="SAM" id="Phobius"/>
    </source>
</evidence>
<keyword evidence="3" id="KW-1185">Reference proteome</keyword>
<organism evidence="2 3">
    <name type="scientific">Nonlabens spongiae</name>
    <dbReference type="NCBI Taxonomy" id="331648"/>
    <lineage>
        <taxon>Bacteria</taxon>
        <taxon>Pseudomonadati</taxon>
        <taxon>Bacteroidota</taxon>
        <taxon>Flavobacteriia</taxon>
        <taxon>Flavobacteriales</taxon>
        <taxon>Flavobacteriaceae</taxon>
        <taxon>Nonlabens</taxon>
    </lineage>
</organism>
<keyword evidence="1" id="KW-1133">Transmembrane helix</keyword>
<dbReference type="AlphaFoldDB" id="A0A1W6MJM0"/>
<proteinExistence type="predicted"/>
<accession>A0A1W6MJM0</accession>
<feature type="transmembrane region" description="Helical" evidence="1">
    <location>
        <begin position="72"/>
        <end position="93"/>
    </location>
</feature>
<sequence>MFYFEDITNLFQNFRSFNLGNLYGEKLSSGTVKLEIFIEWLAEILNGSLENTLLFIFGSGVIVDQFDFDLGYILQMFGFLGLTSIFLFIISIFRKTPKQNRYIYFIFLISIGATLIINFRFSILTFMILSMYLQPQLKNGR</sequence>
<evidence type="ECO:0000313" key="3">
    <source>
        <dbReference type="Proteomes" id="UP000193431"/>
    </source>
</evidence>
<dbReference type="Proteomes" id="UP000193431">
    <property type="component" value="Chromosome"/>
</dbReference>
<gene>
    <name evidence="2" type="ORF">BST97_07035</name>
</gene>
<evidence type="ECO:0000313" key="2">
    <source>
        <dbReference type="EMBL" id="ARN77772.1"/>
    </source>
</evidence>
<name>A0A1W6MJM0_9FLAO</name>
<protein>
    <submittedName>
        <fullName evidence="2">Uncharacterized protein</fullName>
    </submittedName>
</protein>
<keyword evidence="1" id="KW-0472">Membrane</keyword>
<feature type="transmembrane region" description="Helical" evidence="1">
    <location>
        <begin position="105"/>
        <end position="133"/>
    </location>
</feature>
<dbReference type="STRING" id="331648.BST97_07035"/>
<reference evidence="2 3" key="1">
    <citation type="submission" date="2016-11" db="EMBL/GenBank/DDBJ databases">
        <title>Trade-off between light-utilization and light-protection in marine flavobacteria.</title>
        <authorList>
            <person name="Kumagai Y."/>
        </authorList>
    </citation>
    <scope>NUCLEOTIDE SEQUENCE [LARGE SCALE GENOMIC DNA]</scope>
    <source>
        <strain evidence="2 3">JCM 13191</strain>
    </source>
</reference>
<dbReference type="EMBL" id="CP019344">
    <property type="protein sequence ID" value="ARN77772.1"/>
    <property type="molecule type" value="Genomic_DNA"/>
</dbReference>